<name>A0A4Y2N4H7_ARAVE</name>
<accession>A0A4Y2N4H7</accession>
<sequence length="68" mass="7915">MKQYLVEEFLEQIIGYGGFQEWPPDLTLVDLFLWGYLKQQVYATPEPSTTHYGCLCQRDTRYATSCAT</sequence>
<dbReference type="OrthoDB" id="7787442at2759"/>
<protein>
    <submittedName>
        <fullName evidence="1">Uncharacterized protein</fullName>
    </submittedName>
</protein>
<dbReference type="Proteomes" id="UP000499080">
    <property type="component" value="Unassembled WGS sequence"/>
</dbReference>
<comment type="caution">
    <text evidence="1">The sequence shown here is derived from an EMBL/GenBank/DDBJ whole genome shotgun (WGS) entry which is preliminary data.</text>
</comment>
<gene>
    <name evidence="1" type="ORF">AVEN_173628_1</name>
</gene>
<organism evidence="1 2">
    <name type="scientific">Araneus ventricosus</name>
    <name type="common">Orbweaver spider</name>
    <name type="synonym">Epeira ventricosa</name>
    <dbReference type="NCBI Taxonomy" id="182803"/>
    <lineage>
        <taxon>Eukaryota</taxon>
        <taxon>Metazoa</taxon>
        <taxon>Ecdysozoa</taxon>
        <taxon>Arthropoda</taxon>
        <taxon>Chelicerata</taxon>
        <taxon>Arachnida</taxon>
        <taxon>Araneae</taxon>
        <taxon>Araneomorphae</taxon>
        <taxon>Entelegynae</taxon>
        <taxon>Araneoidea</taxon>
        <taxon>Araneidae</taxon>
        <taxon>Araneus</taxon>
    </lineage>
</organism>
<dbReference type="AlphaFoldDB" id="A0A4Y2N4H7"/>
<evidence type="ECO:0000313" key="2">
    <source>
        <dbReference type="Proteomes" id="UP000499080"/>
    </source>
</evidence>
<feature type="non-terminal residue" evidence="1">
    <location>
        <position position="68"/>
    </location>
</feature>
<dbReference type="EMBL" id="BGPR01125963">
    <property type="protein sequence ID" value="GBN33549.1"/>
    <property type="molecule type" value="Genomic_DNA"/>
</dbReference>
<keyword evidence="2" id="KW-1185">Reference proteome</keyword>
<evidence type="ECO:0000313" key="1">
    <source>
        <dbReference type="EMBL" id="GBN33549.1"/>
    </source>
</evidence>
<reference evidence="1 2" key="1">
    <citation type="journal article" date="2019" name="Sci. Rep.">
        <title>Orb-weaving spider Araneus ventricosus genome elucidates the spidroin gene catalogue.</title>
        <authorList>
            <person name="Kono N."/>
            <person name="Nakamura H."/>
            <person name="Ohtoshi R."/>
            <person name="Moran D.A.P."/>
            <person name="Shinohara A."/>
            <person name="Yoshida Y."/>
            <person name="Fujiwara M."/>
            <person name="Mori M."/>
            <person name="Tomita M."/>
            <person name="Arakawa K."/>
        </authorList>
    </citation>
    <scope>NUCLEOTIDE SEQUENCE [LARGE SCALE GENOMIC DNA]</scope>
</reference>
<proteinExistence type="predicted"/>